<evidence type="ECO:0000256" key="1">
    <source>
        <dbReference type="ARBA" id="ARBA00004251"/>
    </source>
</evidence>
<evidence type="ECO:0000256" key="13">
    <source>
        <dbReference type="ARBA" id="ARBA00023180"/>
    </source>
</evidence>
<reference evidence="21 22" key="1">
    <citation type="submission" date="2023-03" db="EMBL/GenBank/DDBJ databases">
        <title>High-quality genome of Scylla paramamosain provides insights in environmental adaptation.</title>
        <authorList>
            <person name="Zhang L."/>
        </authorList>
    </citation>
    <scope>NUCLEOTIDE SEQUENCE [LARGE SCALE GENOMIC DNA]</scope>
    <source>
        <strain evidence="21">LZ_2023a</strain>
        <tissue evidence="21">Muscle</tissue>
    </source>
</reference>
<dbReference type="EMBL" id="JARAKH010000036">
    <property type="protein sequence ID" value="KAK8383551.1"/>
    <property type="molecule type" value="Genomic_DNA"/>
</dbReference>
<protein>
    <recommendedName>
        <fullName evidence="15">Integrin beta</fullName>
    </recommendedName>
</protein>
<keyword evidence="13" id="KW-0325">Glycoprotein</keyword>
<evidence type="ECO:0000256" key="12">
    <source>
        <dbReference type="ARBA" id="ARBA00023157"/>
    </source>
</evidence>
<gene>
    <name evidence="21" type="ORF">O3P69_015779</name>
</gene>
<feature type="disulfide bond" evidence="14">
    <location>
        <begin position="570"/>
        <end position="575"/>
    </location>
</feature>
<dbReference type="InterPro" id="IPR012896">
    <property type="entry name" value="Integrin_bsu_tail"/>
</dbReference>
<dbReference type="PROSITE" id="PS00243">
    <property type="entry name" value="I_EGF_1"/>
    <property type="match status" value="1"/>
</dbReference>
<keyword evidence="7" id="KW-0677">Repeat</keyword>
<dbReference type="GO" id="GO:0008305">
    <property type="term" value="C:integrin complex"/>
    <property type="evidence" value="ECO:0007669"/>
    <property type="project" value="TreeGrafter"/>
</dbReference>
<feature type="domain" description="Integrin beta subunit cytoplasmic" evidence="19">
    <location>
        <begin position="737"/>
        <end position="783"/>
    </location>
</feature>
<dbReference type="GO" id="GO:0016477">
    <property type="term" value="P:cell migration"/>
    <property type="evidence" value="ECO:0007669"/>
    <property type="project" value="TreeGrafter"/>
</dbReference>
<evidence type="ECO:0000256" key="7">
    <source>
        <dbReference type="ARBA" id="ARBA00022737"/>
    </source>
</evidence>
<dbReference type="GO" id="GO:0033627">
    <property type="term" value="P:cell adhesion mediated by integrin"/>
    <property type="evidence" value="ECO:0007669"/>
    <property type="project" value="TreeGrafter"/>
</dbReference>
<sequence length="788" mass="87237">MQGRKSLIVALAVAMTAMVSPVTGENNCEYRTCSECIAAPTCAWCSHPNITSVELDSGGTLTHCISSNSFKFEKFIESCKGYITDPVSANSTKKDEELSDNPIVQLKPQHISLEMRAGDSARITVKYKHLSSYQLDLYCLMDGSKSMSSSKAELANVTYELVENLEKLSNNMQLGFGMFVDKPILPYTDMFVWSQDNCKGCVESFSFKNILPMTDEREKFEDKVKNTGSSTNVDRPEGMLDALMQVVSCENEVEWRTEALKVVVVFTDAGFHVAGDGKLAGIALPNDKQCHLDSTGEYTHSKLQDYPSISELQHALETNKVYTTFAVKQSLIPVYSLLASRLPRSDCGVKNNASDIINLITNFAKGIISTVELNKPKDIMQEVALNVTSRCKGNEEKASSTCKDMSPGDEAEFFINIKVKSCPQKEHHSTTLNFTLDGYSQFFLLDLKLLCQCECEKQSDQGFISNADDCNNEGDLTCGVCSCHEGFLGDKCQCKEGDLSNQEISEKNCIQPNTSTSLVCSGQGECVCGTCKCNEKLTPNEIITGQYCQCTNYKNCYGANGDICSGNGECNCDKCLCNEGWEGERCDCQKSTTECQVSDEKEVCSSHGMCVCNQCQCEEGYLGKYCEDCQNCEGKCDEHKSCVECLVFDLKAACTDKCSTYDVTIVSNMSKEYGQLCSSTDDEECSFLYQFKHEKDTVLLWAQKQKECPVEINPWAVVGGILGAVVLVGLLLLIAWKVVTHFKDKREYENFMKNKSMAIWSENVSPLYKPATTMVKNPLFESTSTGQN</sequence>
<feature type="transmembrane region" description="Helical" evidence="16">
    <location>
        <begin position="715"/>
        <end position="736"/>
    </location>
</feature>
<feature type="domain" description="Integrin beta subunit VWA" evidence="18">
    <location>
        <begin position="32"/>
        <end position="455"/>
    </location>
</feature>
<dbReference type="Pfam" id="PF08725">
    <property type="entry name" value="Integrin_b_cyt"/>
    <property type="match status" value="1"/>
</dbReference>
<keyword evidence="9 16" id="KW-1133">Transmembrane helix</keyword>
<keyword evidence="10 15" id="KW-0401">Integrin</keyword>
<feature type="disulfide bond" evidence="14">
    <location>
        <begin position="550"/>
        <end position="556"/>
    </location>
</feature>
<feature type="disulfide bond" evidence="14">
    <location>
        <begin position="533"/>
        <end position="548"/>
    </location>
</feature>
<feature type="signal peptide" evidence="17">
    <location>
        <begin position="1"/>
        <end position="24"/>
    </location>
</feature>
<evidence type="ECO:0000313" key="22">
    <source>
        <dbReference type="Proteomes" id="UP001487740"/>
    </source>
</evidence>
<dbReference type="InterPro" id="IPR057073">
    <property type="entry name" value="EGF_integrin_2"/>
</dbReference>
<keyword evidence="4" id="KW-0245">EGF-like domain</keyword>
<dbReference type="Gene3D" id="2.10.25.10">
    <property type="entry name" value="Laminin"/>
    <property type="match status" value="3"/>
</dbReference>
<dbReference type="SUPFAM" id="SSF53300">
    <property type="entry name" value="vWA-like"/>
    <property type="match status" value="1"/>
</dbReference>
<dbReference type="InterPro" id="IPR032695">
    <property type="entry name" value="Integrin_dom_sf"/>
</dbReference>
<feature type="disulfide bond" evidence="14">
    <location>
        <begin position="478"/>
        <end position="520"/>
    </location>
</feature>
<keyword evidence="8 15" id="KW-0130">Cell adhesion</keyword>
<evidence type="ECO:0000256" key="10">
    <source>
        <dbReference type="ARBA" id="ARBA00023037"/>
    </source>
</evidence>
<evidence type="ECO:0000256" key="17">
    <source>
        <dbReference type="SAM" id="SignalP"/>
    </source>
</evidence>
<dbReference type="PANTHER" id="PTHR10082:SF60">
    <property type="entry name" value="INTEGRIN BETA-PS"/>
    <property type="match status" value="1"/>
</dbReference>
<evidence type="ECO:0000256" key="3">
    <source>
        <dbReference type="ARBA" id="ARBA00022475"/>
    </source>
</evidence>
<dbReference type="SMART" id="SM01241">
    <property type="entry name" value="Integrin_b_cyt"/>
    <property type="match status" value="1"/>
</dbReference>
<feature type="disulfide bond" evidence="14">
    <location>
        <begin position="642"/>
        <end position="708"/>
    </location>
</feature>
<evidence type="ECO:0000259" key="18">
    <source>
        <dbReference type="SMART" id="SM00187"/>
    </source>
</evidence>
<evidence type="ECO:0000256" key="14">
    <source>
        <dbReference type="PIRSR" id="PIRSR002512-1"/>
    </source>
</evidence>
<keyword evidence="12 14" id="KW-1015">Disulfide bond</keyword>
<comment type="similarity">
    <text evidence="2 15">Belongs to the integrin beta chain family.</text>
</comment>
<feature type="disulfide bond" evidence="14">
    <location>
        <begin position="526"/>
        <end position="531"/>
    </location>
</feature>
<feature type="disulfide bond" evidence="14">
    <location>
        <begin position="528"/>
        <end position="564"/>
    </location>
</feature>
<dbReference type="InterPro" id="IPR036465">
    <property type="entry name" value="vWFA_dom_sf"/>
</dbReference>
<dbReference type="PANTHER" id="PTHR10082">
    <property type="entry name" value="INTEGRIN BETA SUBUNIT"/>
    <property type="match status" value="1"/>
</dbReference>
<dbReference type="SMART" id="SM00187">
    <property type="entry name" value="INB"/>
    <property type="match status" value="1"/>
</dbReference>
<name>A0AAW0T9E5_SCYPA</name>
<feature type="disulfide bond" evidence="14">
    <location>
        <begin position="617"/>
        <end position="626"/>
    </location>
</feature>
<dbReference type="GO" id="GO:0009986">
    <property type="term" value="C:cell surface"/>
    <property type="evidence" value="ECO:0007669"/>
    <property type="project" value="TreeGrafter"/>
</dbReference>
<dbReference type="InterPro" id="IPR057243">
    <property type="entry name" value="Integrin_I-EGF_CS"/>
</dbReference>
<dbReference type="InterPro" id="IPR015812">
    <property type="entry name" value="Integrin_bsu"/>
</dbReference>
<dbReference type="Pfam" id="PF00362">
    <property type="entry name" value="Integrin_beta"/>
    <property type="match status" value="1"/>
</dbReference>
<evidence type="ECO:0000259" key="19">
    <source>
        <dbReference type="SMART" id="SM01241"/>
    </source>
</evidence>
<evidence type="ECO:0000256" key="9">
    <source>
        <dbReference type="ARBA" id="ARBA00022989"/>
    </source>
</evidence>
<dbReference type="SUPFAM" id="SSF69687">
    <property type="entry name" value="Integrin beta tail domain"/>
    <property type="match status" value="1"/>
</dbReference>
<organism evidence="21 22">
    <name type="scientific">Scylla paramamosain</name>
    <name type="common">Mud crab</name>
    <dbReference type="NCBI Taxonomy" id="85552"/>
    <lineage>
        <taxon>Eukaryota</taxon>
        <taxon>Metazoa</taxon>
        <taxon>Ecdysozoa</taxon>
        <taxon>Arthropoda</taxon>
        <taxon>Crustacea</taxon>
        <taxon>Multicrustacea</taxon>
        <taxon>Malacostraca</taxon>
        <taxon>Eumalacostraca</taxon>
        <taxon>Eucarida</taxon>
        <taxon>Decapoda</taxon>
        <taxon>Pleocyemata</taxon>
        <taxon>Brachyura</taxon>
        <taxon>Eubrachyura</taxon>
        <taxon>Portunoidea</taxon>
        <taxon>Portunidae</taxon>
        <taxon>Portuninae</taxon>
        <taxon>Scylla</taxon>
    </lineage>
</organism>
<keyword evidence="22" id="KW-1185">Reference proteome</keyword>
<evidence type="ECO:0000256" key="5">
    <source>
        <dbReference type="ARBA" id="ARBA00022692"/>
    </source>
</evidence>
<evidence type="ECO:0000256" key="11">
    <source>
        <dbReference type="ARBA" id="ARBA00023136"/>
    </source>
</evidence>
<dbReference type="GO" id="GO:0007157">
    <property type="term" value="P:heterophilic cell-cell adhesion via plasma membrane cell adhesion molecules"/>
    <property type="evidence" value="ECO:0007669"/>
    <property type="project" value="UniProtKB-ARBA"/>
</dbReference>
<feature type="disulfide bond" evidence="14">
    <location>
        <begin position="588"/>
        <end position="595"/>
    </location>
</feature>
<proteinExistence type="inferred from homology"/>
<dbReference type="GO" id="GO:0007160">
    <property type="term" value="P:cell-matrix adhesion"/>
    <property type="evidence" value="ECO:0007669"/>
    <property type="project" value="TreeGrafter"/>
</dbReference>
<dbReference type="Pfam" id="PF23105">
    <property type="entry name" value="EGF_integrin"/>
    <property type="match status" value="1"/>
</dbReference>
<evidence type="ECO:0000256" key="2">
    <source>
        <dbReference type="ARBA" id="ARBA00007449"/>
    </source>
</evidence>
<keyword evidence="11 16" id="KW-0472">Membrane</keyword>
<feature type="disulfide bond" evidence="14">
    <location>
        <begin position="577"/>
        <end position="586"/>
    </location>
</feature>
<feature type="disulfide bond" evidence="14">
    <location>
        <begin position="658"/>
        <end position="685"/>
    </location>
</feature>
<comment type="subcellular location">
    <subcellularLocation>
        <location evidence="1 15">Cell membrane</location>
        <topology evidence="1 15">Single-pass type I membrane protein</topology>
    </subcellularLocation>
</comment>
<dbReference type="PIRSF" id="PIRSF002512">
    <property type="entry name" value="Integrin_B"/>
    <property type="match status" value="1"/>
</dbReference>
<feature type="disulfide bond" evidence="14">
    <location>
        <begin position="422"/>
        <end position="677"/>
    </location>
</feature>
<dbReference type="SUPFAM" id="SSF69179">
    <property type="entry name" value="Integrin domains"/>
    <property type="match status" value="1"/>
</dbReference>
<evidence type="ECO:0000259" key="20">
    <source>
        <dbReference type="SMART" id="SM01242"/>
    </source>
</evidence>
<dbReference type="InterPro" id="IPR036349">
    <property type="entry name" value="Integrin_bsu_tail_dom_sf"/>
</dbReference>
<feature type="disulfide bond" evidence="14">
    <location>
        <begin position="198"/>
        <end position="201"/>
    </location>
</feature>
<dbReference type="EMBL" id="JARAKH010000036">
    <property type="protein sequence ID" value="KAK8383550.1"/>
    <property type="molecule type" value="Genomic_DNA"/>
</dbReference>
<dbReference type="Gene3D" id="1.20.5.100">
    <property type="entry name" value="Cytochrome c1, transmembrane anchor, C-terminal"/>
    <property type="match status" value="1"/>
</dbReference>
<dbReference type="AlphaFoldDB" id="A0AAW0T9E5"/>
<dbReference type="InterPro" id="IPR002369">
    <property type="entry name" value="Integrin_bsu_VWA"/>
</dbReference>
<feature type="disulfide bond" evidence="14">
    <location>
        <begin position="610"/>
        <end position="615"/>
    </location>
</feature>
<dbReference type="PRINTS" id="PR01186">
    <property type="entry name" value="INTEGRINB"/>
</dbReference>
<feature type="disulfide bond" evidence="14">
    <location>
        <begin position="391"/>
        <end position="402"/>
    </location>
</feature>
<keyword evidence="3" id="KW-1003">Cell membrane</keyword>
<accession>A0AAW0T9E5</accession>
<evidence type="ECO:0000256" key="4">
    <source>
        <dbReference type="ARBA" id="ARBA00022536"/>
    </source>
</evidence>
<evidence type="ECO:0000313" key="21">
    <source>
        <dbReference type="EMBL" id="KAK8383550.1"/>
    </source>
</evidence>
<evidence type="ECO:0000256" key="15">
    <source>
        <dbReference type="RuleBase" id="RU000633"/>
    </source>
</evidence>
<keyword evidence="6 17" id="KW-0732">Signal</keyword>
<dbReference type="SMART" id="SM01242">
    <property type="entry name" value="Integrin_B_tail"/>
    <property type="match status" value="1"/>
</dbReference>
<dbReference type="GO" id="GO:0007229">
    <property type="term" value="P:integrin-mediated signaling pathway"/>
    <property type="evidence" value="ECO:0007669"/>
    <property type="project" value="UniProtKB-KW"/>
</dbReference>
<feature type="disulfide bond" evidence="14">
    <location>
        <begin position="612"/>
        <end position="654"/>
    </location>
</feature>
<keyword evidence="5 15" id="KW-0812">Transmembrane</keyword>
<feature type="disulfide bond" evidence="14">
    <location>
        <begin position="636"/>
        <end position="645"/>
    </location>
</feature>
<feature type="domain" description="Integrin beta subunit tail" evidence="20">
    <location>
        <begin position="636"/>
        <end position="713"/>
    </location>
</feature>
<dbReference type="InterPro" id="IPR014836">
    <property type="entry name" value="Integrin_bsu_cyt_dom"/>
</dbReference>
<evidence type="ECO:0000256" key="6">
    <source>
        <dbReference type="ARBA" id="ARBA00022729"/>
    </source>
</evidence>
<feature type="disulfide bond" evidence="14">
    <location>
        <begin position="451"/>
        <end position="455"/>
    </location>
</feature>
<dbReference type="InterPro" id="IPR013111">
    <property type="entry name" value="EGF_extracell"/>
</dbReference>
<dbReference type="FunFam" id="2.10.25.10:FF:000036">
    <property type="entry name" value="Integrin beta"/>
    <property type="match status" value="1"/>
</dbReference>
<comment type="caution">
    <text evidence="21">The sequence shown here is derived from an EMBL/GenBank/DDBJ whole genome shotgun (WGS) entry which is preliminary data.</text>
</comment>
<feature type="chain" id="PRO_5044716987" description="Integrin beta" evidence="17">
    <location>
        <begin position="25"/>
        <end position="788"/>
    </location>
</feature>
<feature type="disulfide bond" evidence="14">
    <location>
        <begin position="483"/>
        <end position="492"/>
    </location>
</feature>
<feature type="disulfide bond" evidence="14">
    <location>
        <begin position="572"/>
        <end position="604"/>
    </location>
</feature>
<dbReference type="Proteomes" id="UP001487740">
    <property type="component" value="Unassembled WGS sequence"/>
</dbReference>
<dbReference type="Gene3D" id="3.40.50.410">
    <property type="entry name" value="von Willebrand factor, type A domain"/>
    <property type="match status" value="1"/>
</dbReference>
<feature type="disulfide bond" evidence="14">
    <location>
        <begin position="249"/>
        <end position="290"/>
    </location>
</feature>
<evidence type="ECO:0000256" key="16">
    <source>
        <dbReference type="SAM" id="Phobius"/>
    </source>
</evidence>
<dbReference type="GO" id="GO:0005178">
    <property type="term" value="F:integrin binding"/>
    <property type="evidence" value="ECO:0007669"/>
    <property type="project" value="TreeGrafter"/>
</dbReference>
<evidence type="ECO:0000256" key="8">
    <source>
        <dbReference type="ARBA" id="ARBA00022889"/>
    </source>
</evidence>
<dbReference type="Gene3D" id="2.60.40.1510">
    <property type="entry name" value="ntegrin, alpha v. Chain A, domain 3"/>
    <property type="match status" value="1"/>
</dbReference>
<feature type="disulfide bond" evidence="14">
    <location>
        <begin position="33"/>
        <end position="42"/>
    </location>
</feature>
<dbReference type="Pfam" id="PF07974">
    <property type="entry name" value="EGF_2"/>
    <property type="match status" value="1"/>
</dbReference>
<dbReference type="GO" id="GO:0005925">
    <property type="term" value="C:focal adhesion"/>
    <property type="evidence" value="ECO:0007669"/>
    <property type="project" value="TreeGrafter"/>
</dbReference>